<gene>
    <name evidence="1" type="ORF">LCGC14_0987060</name>
</gene>
<evidence type="ECO:0000313" key="1">
    <source>
        <dbReference type="EMBL" id="KKN15345.1"/>
    </source>
</evidence>
<protein>
    <submittedName>
        <fullName evidence="1">Uncharacterized protein</fullName>
    </submittedName>
</protein>
<reference evidence="1" key="1">
    <citation type="journal article" date="2015" name="Nature">
        <title>Complex archaea that bridge the gap between prokaryotes and eukaryotes.</title>
        <authorList>
            <person name="Spang A."/>
            <person name="Saw J.H."/>
            <person name="Jorgensen S.L."/>
            <person name="Zaremba-Niedzwiedzka K."/>
            <person name="Martijn J."/>
            <person name="Lind A.E."/>
            <person name="van Eijk R."/>
            <person name="Schleper C."/>
            <person name="Guy L."/>
            <person name="Ettema T.J."/>
        </authorList>
    </citation>
    <scope>NUCLEOTIDE SEQUENCE</scope>
</reference>
<dbReference type="AlphaFoldDB" id="A0A0F9N6X9"/>
<name>A0A0F9N6X9_9ZZZZ</name>
<dbReference type="EMBL" id="LAZR01003722">
    <property type="protein sequence ID" value="KKN15345.1"/>
    <property type="molecule type" value="Genomic_DNA"/>
</dbReference>
<proteinExistence type="predicted"/>
<organism evidence="1">
    <name type="scientific">marine sediment metagenome</name>
    <dbReference type="NCBI Taxonomy" id="412755"/>
    <lineage>
        <taxon>unclassified sequences</taxon>
        <taxon>metagenomes</taxon>
        <taxon>ecological metagenomes</taxon>
    </lineage>
</organism>
<sequence>MIIFSQKCFNGGSRHKFEPRYDEKENSLVSRLTKVKGYFERDLL</sequence>
<comment type="caution">
    <text evidence="1">The sequence shown here is derived from an EMBL/GenBank/DDBJ whole genome shotgun (WGS) entry which is preliminary data.</text>
</comment>
<accession>A0A0F9N6X9</accession>